<evidence type="ECO:0000256" key="1">
    <source>
        <dbReference type="SAM" id="MobiDB-lite"/>
    </source>
</evidence>
<dbReference type="AlphaFoldDB" id="A0AB34PLU3"/>
<proteinExistence type="predicted"/>
<organism evidence="2 3">
    <name type="scientific">Candida albicans P78048</name>
    <dbReference type="NCBI Taxonomy" id="1094989"/>
    <lineage>
        <taxon>Eukaryota</taxon>
        <taxon>Fungi</taxon>
        <taxon>Dikarya</taxon>
        <taxon>Ascomycota</taxon>
        <taxon>Saccharomycotina</taxon>
        <taxon>Pichiomycetes</taxon>
        <taxon>Debaryomycetaceae</taxon>
        <taxon>Candida/Lodderomyces clade</taxon>
        <taxon>Candida</taxon>
    </lineage>
</organism>
<protein>
    <submittedName>
        <fullName evidence="2">Uncharacterized protein</fullName>
    </submittedName>
</protein>
<name>A0AB34PLU3_CANAX</name>
<reference evidence="2 3" key="1">
    <citation type="submission" date="2013-12" db="EMBL/GenBank/DDBJ databases">
        <title>The Genome Sequence of Candida albicans P78048.</title>
        <authorList>
            <consortium name="The Broad Institute Genome Sequencing Platform"/>
            <consortium name="The Broad Institute Genome Sequencing Center for Infectious Disease"/>
            <person name="Cuomo C."/>
            <person name="Bennett R."/>
            <person name="Hirakawa M."/>
            <person name="Noverr M."/>
            <person name="Mitchell A."/>
            <person name="Young S.K."/>
            <person name="Zeng Q."/>
            <person name="Gargeya S."/>
            <person name="Fitzgerald M."/>
            <person name="Abouelleil A."/>
            <person name="Alvarado L."/>
            <person name="Berlin A.M."/>
            <person name="Chapman S.B."/>
            <person name="Dewar J."/>
            <person name="Goldberg J."/>
            <person name="Griggs A."/>
            <person name="Gujja S."/>
            <person name="Hansen M."/>
            <person name="Howarth C."/>
            <person name="Imamovic A."/>
            <person name="Larimer J."/>
            <person name="McCowan C."/>
            <person name="Murphy C."/>
            <person name="Pearson M."/>
            <person name="Priest M."/>
            <person name="Roberts A."/>
            <person name="Saif S."/>
            <person name="Shea T."/>
            <person name="Sykes S."/>
            <person name="Wortman J."/>
            <person name="Nusbaum C."/>
            <person name="Birren B."/>
        </authorList>
    </citation>
    <scope>NUCLEOTIDE SEQUENCE [LARGE SCALE GENOMIC DNA]</scope>
    <source>
        <strain evidence="2 3">P78048</strain>
    </source>
</reference>
<sequence>MGGGRQQKTPTPTSKHQEKQKKKKIPKTSNQESSLFDIDNSFKKPVTITTSFTKTEYPSCAKYEVCSDFEFAVELLNNNDHHDHLFKLYTQ</sequence>
<dbReference type="EMBL" id="AJIX01000040">
    <property type="protein sequence ID" value="KGR05155.1"/>
    <property type="molecule type" value="Genomic_DNA"/>
</dbReference>
<evidence type="ECO:0000313" key="2">
    <source>
        <dbReference type="EMBL" id="KGR05155.1"/>
    </source>
</evidence>
<evidence type="ECO:0000313" key="3">
    <source>
        <dbReference type="Proteomes" id="UP000030161"/>
    </source>
</evidence>
<accession>A0AB34PLU3</accession>
<dbReference type="Proteomes" id="UP000030161">
    <property type="component" value="Unassembled WGS sequence"/>
</dbReference>
<feature type="region of interest" description="Disordered" evidence="1">
    <location>
        <begin position="1"/>
        <end position="36"/>
    </location>
</feature>
<comment type="caution">
    <text evidence="2">The sequence shown here is derived from an EMBL/GenBank/DDBJ whole genome shotgun (WGS) entry which is preliminary data.</text>
</comment>
<feature type="compositionally biased region" description="Polar residues" evidence="1">
    <location>
        <begin position="1"/>
        <end position="14"/>
    </location>
</feature>
<gene>
    <name evidence="2" type="ORF">MG3_05150</name>
</gene>